<protein>
    <recommendedName>
        <fullName evidence="4">RxLR effector candidate protein</fullName>
    </recommendedName>
</protein>
<proteinExistence type="predicted"/>
<feature type="region of interest" description="Disordered" evidence="1">
    <location>
        <begin position="59"/>
        <end position="79"/>
    </location>
</feature>
<dbReference type="EMBL" id="CANTFL010000886">
    <property type="protein sequence ID" value="CAI5728532.1"/>
    <property type="molecule type" value="Genomic_DNA"/>
</dbReference>
<evidence type="ECO:0008006" key="4">
    <source>
        <dbReference type="Google" id="ProtNLM"/>
    </source>
</evidence>
<sequence>MIRTVETHRRDGWRALLRPLKTCSTRVFVSNNSAEIGVDEDTGLPYLRNQEGMGEANIPASTQSIISITPGSGGSSSHK</sequence>
<dbReference type="AlphaFoldDB" id="A0AAV0TW58"/>
<dbReference type="Proteomes" id="UP001162031">
    <property type="component" value="Unassembled WGS sequence"/>
</dbReference>
<gene>
    <name evidence="2" type="ORF">HBR001_LOCUS4347</name>
</gene>
<evidence type="ECO:0000313" key="3">
    <source>
        <dbReference type="Proteomes" id="UP001162031"/>
    </source>
</evidence>
<comment type="caution">
    <text evidence="2">The sequence shown here is derived from an EMBL/GenBank/DDBJ whole genome shotgun (WGS) entry which is preliminary data.</text>
</comment>
<keyword evidence="3" id="KW-1185">Reference proteome</keyword>
<organism evidence="2 3">
    <name type="scientific">Hyaloperonospora brassicae</name>
    <name type="common">Brassica downy mildew</name>
    <name type="synonym">Peronospora brassicae</name>
    <dbReference type="NCBI Taxonomy" id="162125"/>
    <lineage>
        <taxon>Eukaryota</taxon>
        <taxon>Sar</taxon>
        <taxon>Stramenopiles</taxon>
        <taxon>Oomycota</taxon>
        <taxon>Peronosporomycetes</taxon>
        <taxon>Peronosporales</taxon>
        <taxon>Peronosporaceae</taxon>
        <taxon>Hyaloperonospora</taxon>
    </lineage>
</organism>
<evidence type="ECO:0000313" key="2">
    <source>
        <dbReference type="EMBL" id="CAI5728532.1"/>
    </source>
</evidence>
<reference evidence="2" key="1">
    <citation type="submission" date="2022-12" db="EMBL/GenBank/DDBJ databases">
        <authorList>
            <person name="Webb A."/>
        </authorList>
    </citation>
    <scope>NUCLEOTIDE SEQUENCE</scope>
    <source>
        <strain evidence="2">Hp1</strain>
    </source>
</reference>
<name>A0AAV0TW58_HYABA</name>
<evidence type="ECO:0000256" key="1">
    <source>
        <dbReference type="SAM" id="MobiDB-lite"/>
    </source>
</evidence>
<accession>A0AAV0TW58</accession>
<feature type="compositionally biased region" description="Low complexity" evidence="1">
    <location>
        <begin position="61"/>
        <end position="70"/>
    </location>
</feature>